<feature type="transmembrane region" description="Helical" evidence="6">
    <location>
        <begin position="12"/>
        <end position="35"/>
    </location>
</feature>
<evidence type="ECO:0000256" key="3">
    <source>
        <dbReference type="ARBA" id="ARBA00022692"/>
    </source>
</evidence>
<dbReference type="PRINTS" id="PR00813">
    <property type="entry name" value="BCTERIALGSPG"/>
</dbReference>
<dbReference type="Gene3D" id="3.30.700.10">
    <property type="entry name" value="Glycoprotein, Type 4 Pilin"/>
    <property type="match status" value="1"/>
</dbReference>
<evidence type="ECO:0000256" key="5">
    <source>
        <dbReference type="ARBA" id="ARBA00023136"/>
    </source>
</evidence>
<dbReference type="InterPro" id="IPR012902">
    <property type="entry name" value="N_methyl_site"/>
</dbReference>
<dbReference type="GO" id="GO:0015628">
    <property type="term" value="P:protein secretion by the type II secretion system"/>
    <property type="evidence" value="ECO:0007669"/>
    <property type="project" value="InterPro"/>
</dbReference>
<gene>
    <name evidence="7" type="ORF">METZ01_LOCUS80077</name>
</gene>
<dbReference type="Pfam" id="PF07963">
    <property type="entry name" value="N_methyl"/>
    <property type="match status" value="1"/>
</dbReference>
<keyword evidence="3 6" id="KW-0812">Transmembrane</keyword>
<feature type="non-terminal residue" evidence="7">
    <location>
        <position position="105"/>
    </location>
</feature>
<comment type="subcellular location">
    <subcellularLocation>
        <location evidence="1">Membrane</location>
        <topology evidence="1">Single-pass membrane protein</topology>
    </subcellularLocation>
</comment>
<dbReference type="EMBL" id="UINC01006387">
    <property type="protein sequence ID" value="SVA27223.1"/>
    <property type="molecule type" value="Genomic_DNA"/>
</dbReference>
<keyword evidence="2" id="KW-0488">Methylation</keyword>
<evidence type="ECO:0008006" key="8">
    <source>
        <dbReference type="Google" id="ProtNLM"/>
    </source>
</evidence>
<dbReference type="GO" id="GO:0015627">
    <property type="term" value="C:type II protein secretion system complex"/>
    <property type="evidence" value="ECO:0007669"/>
    <property type="project" value="InterPro"/>
</dbReference>
<dbReference type="AlphaFoldDB" id="A0A381UKA4"/>
<keyword evidence="5 6" id="KW-0472">Membrane</keyword>
<organism evidence="7">
    <name type="scientific">marine metagenome</name>
    <dbReference type="NCBI Taxonomy" id="408172"/>
    <lineage>
        <taxon>unclassified sequences</taxon>
        <taxon>metagenomes</taxon>
        <taxon>ecological metagenomes</taxon>
    </lineage>
</organism>
<protein>
    <recommendedName>
        <fullName evidence="8">Pilus assembly protein TapA</fullName>
    </recommendedName>
</protein>
<evidence type="ECO:0000256" key="6">
    <source>
        <dbReference type="SAM" id="Phobius"/>
    </source>
</evidence>
<dbReference type="NCBIfam" id="TIGR02532">
    <property type="entry name" value="IV_pilin_GFxxxE"/>
    <property type="match status" value="1"/>
</dbReference>
<name>A0A381UKA4_9ZZZZ</name>
<evidence type="ECO:0000313" key="7">
    <source>
        <dbReference type="EMBL" id="SVA27223.1"/>
    </source>
</evidence>
<evidence type="ECO:0000256" key="4">
    <source>
        <dbReference type="ARBA" id="ARBA00022989"/>
    </source>
</evidence>
<proteinExistence type="predicted"/>
<sequence length="105" mass="11618">MQRFRKTQAGFTMIEIMVVVVIVAILAAIAVPIYVEYVRSARSSEAKSVIGSIASASDMYFQSNGEWPSSVDDLEIEGELEVKQSTKNKWQFELQLDDQGGTIVA</sequence>
<dbReference type="PANTHER" id="PTHR30093">
    <property type="entry name" value="GENERAL SECRETION PATHWAY PROTEIN G"/>
    <property type="match status" value="1"/>
</dbReference>
<reference evidence="7" key="1">
    <citation type="submission" date="2018-05" db="EMBL/GenBank/DDBJ databases">
        <authorList>
            <person name="Lanie J.A."/>
            <person name="Ng W.-L."/>
            <person name="Kazmierczak K.M."/>
            <person name="Andrzejewski T.M."/>
            <person name="Davidsen T.M."/>
            <person name="Wayne K.J."/>
            <person name="Tettelin H."/>
            <person name="Glass J.I."/>
            <person name="Rusch D."/>
            <person name="Podicherti R."/>
            <person name="Tsui H.-C.T."/>
            <person name="Winkler M.E."/>
        </authorList>
    </citation>
    <scope>NUCLEOTIDE SEQUENCE</scope>
</reference>
<evidence type="ECO:0000256" key="1">
    <source>
        <dbReference type="ARBA" id="ARBA00004167"/>
    </source>
</evidence>
<dbReference type="SUPFAM" id="SSF54523">
    <property type="entry name" value="Pili subunits"/>
    <property type="match status" value="1"/>
</dbReference>
<accession>A0A381UKA4</accession>
<evidence type="ECO:0000256" key="2">
    <source>
        <dbReference type="ARBA" id="ARBA00022481"/>
    </source>
</evidence>
<dbReference type="PANTHER" id="PTHR30093:SF44">
    <property type="entry name" value="TYPE II SECRETION SYSTEM CORE PROTEIN G"/>
    <property type="match status" value="1"/>
</dbReference>
<dbReference type="GO" id="GO:0016020">
    <property type="term" value="C:membrane"/>
    <property type="evidence" value="ECO:0007669"/>
    <property type="project" value="UniProtKB-SubCell"/>
</dbReference>
<keyword evidence="4 6" id="KW-1133">Transmembrane helix</keyword>
<dbReference type="InterPro" id="IPR000983">
    <property type="entry name" value="Bac_GSPG_pilin"/>
</dbReference>
<dbReference type="InterPro" id="IPR045584">
    <property type="entry name" value="Pilin-like"/>
</dbReference>